<evidence type="ECO:0000256" key="3">
    <source>
        <dbReference type="ARBA" id="ARBA00023136"/>
    </source>
</evidence>
<dbReference type="InterPro" id="IPR000472">
    <property type="entry name" value="Activin_recp"/>
</dbReference>
<reference evidence="5 6" key="1">
    <citation type="submission" date="2022-05" db="EMBL/GenBank/DDBJ databases">
        <authorList>
            <consortium name="Genoscope - CEA"/>
            <person name="William W."/>
        </authorList>
    </citation>
    <scope>NUCLEOTIDE SEQUENCE [LARGE SCALE GENOMIC DNA]</scope>
</reference>
<dbReference type="SUPFAM" id="SSF57302">
    <property type="entry name" value="Snake toxin-like"/>
    <property type="match status" value="1"/>
</dbReference>
<dbReference type="CDD" id="cd00117">
    <property type="entry name" value="TFP"/>
    <property type="match status" value="1"/>
</dbReference>
<evidence type="ECO:0000256" key="2">
    <source>
        <dbReference type="ARBA" id="ARBA00022729"/>
    </source>
</evidence>
<organism evidence="5 6">
    <name type="scientific">Porites lobata</name>
    <dbReference type="NCBI Taxonomy" id="104759"/>
    <lineage>
        <taxon>Eukaryota</taxon>
        <taxon>Metazoa</taxon>
        <taxon>Cnidaria</taxon>
        <taxon>Anthozoa</taxon>
        <taxon>Hexacorallia</taxon>
        <taxon>Scleractinia</taxon>
        <taxon>Fungiina</taxon>
        <taxon>Poritidae</taxon>
        <taxon>Porites</taxon>
    </lineage>
</organism>
<dbReference type="EMBL" id="CALNXK010000083">
    <property type="protein sequence ID" value="CAH3148417.1"/>
    <property type="molecule type" value="Genomic_DNA"/>
</dbReference>
<name>A0ABN8PQ36_9CNID</name>
<sequence>QELLQSSFNLCPPVVRLHLGYCFKEELTNEELEIQHVKFAAFGFIHVPDLLASGIHSFKDCDANQKKEYCRSTSTCFKMRFSTTTGGEAYLKGCAPSPCRGTGDCSKSNIKCELSCCSSDYCNGASGPVVNAVILLIASFTSSFRYLF</sequence>
<comment type="caution">
    <text evidence="5">The sequence shown here is derived from an EMBL/GenBank/DDBJ whole genome shotgun (WGS) entry which is preliminary data.</text>
</comment>
<dbReference type="Proteomes" id="UP001159405">
    <property type="component" value="Unassembled WGS sequence"/>
</dbReference>
<feature type="domain" description="Activin types I and II receptor" evidence="4">
    <location>
        <begin position="60"/>
        <end position="124"/>
    </location>
</feature>
<protein>
    <recommendedName>
        <fullName evidence="4">Activin types I and II receptor domain-containing protein</fullName>
    </recommendedName>
</protein>
<keyword evidence="3" id="KW-0472">Membrane</keyword>
<dbReference type="Gene3D" id="2.10.60.10">
    <property type="entry name" value="CD59"/>
    <property type="match status" value="1"/>
</dbReference>
<proteinExistence type="predicted"/>
<keyword evidence="6" id="KW-1185">Reference proteome</keyword>
<evidence type="ECO:0000256" key="1">
    <source>
        <dbReference type="ARBA" id="ARBA00004370"/>
    </source>
</evidence>
<comment type="subcellular location">
    <subcellularLocation>
        <location evidence="1">Membrane</location>
    </subcellularLocation>
</comment>
<evidence type="ECO:0000313" key="6">
    <source>
        <dbReference type="Proteomes" id="UP001159405"/>
    </source>
</evidence>
<keyword evidence="2" id="KW-0732">Signal</keyword>
<dbReference type="InterPro" id="IPR045860">
    <property type="entry name" value="Snake_toxin-like_sf"/>
</dbReference>
<evidence type="ECO:0000259" key="4">
    <source>
        <dbReference type="Pfam" id="PF01064"/>
    </source>
</evidence>
<accession>A0ABN8PQ36</accession>
<feature type="non-terminal residue" evidence="5">
    <location>
        <position position="1"/>
    </location>
</feature>
<dbReference type="Pfam" id="PF01064">
    <property type="entry name" value="Activin_recp"/>
    <property type="match status" value="1"/>
</dbReference>
<evidence type="ECO:0000313" key="5">
    <source>
        <dbReference type="EMBL" id="CAH3148417.1"/>
    </source>
</evidence>
<gene>
    <name evidence="5" type="ORF">PLOB_00046600</name>
</gene>